<evidence type="ECO:0000313" key="2">
    <source>
        <dbReference type="EMBL" id="CAL1530006.1"/>
    </source>
</evidence>
<evidence type="ECO:0000313" key="3">
    <source>
        <dbReference type="Proteomes" id="UP001497497"/>
    </source>
</evidence>
<protein>
    <submittedName>
        <fullName evidence="2">Uncharacterized protein</fullName>
    </submittedName>
</protein>
<feature type="transmembrane region" description="Helical" evidence="1">
    <location>
        <begin position="12"/>
        <end position="35"/>
    </location>
</feature>
<dbReference type="AlphaFoldDB" id="A0AAV2H8D0"/>
<proteinExistence type="predicted"/>
<keyword evidence="1" id="KW-0472">Membrane</keyword>
<name>A0AAV2H8D0_LYMST</name>
<dbReference type="Proteomes" id="UP001497497">
    <property type="component" value="Unassembled WGS sequence"/>
</dbReference>
<keyword evidence="3" id="KW-1185">Reference proteome</keyword>
<dbReference type="EMBL" id="CAXITT010000060">
    <property type="protein sequence ID" value="CAL1530006.1"/>
    <property type="molecule type" value="Genomic_DNA"/>
</dbReference>
<feature type="transmembrane region" description="Helical" evidence="1">
    <location>
        <begin position="77"/>
        <end position="98"/>
    </location>
</feature>
<reference evidence="2 3" key="1">
    <citation type="submission" date="2024-04" db="EMBL/GenBank/DDBJ databases">
        <authorList>
            <consortium name="Genoscope - CEA"/>
            <person name="William W."/>
        </authorList>
    </citation>
    <scope>NUCLEOTIDE SEQUENCE [LARGE SCALE GENOMIC DNA]</scope>
</reference>
<accession>A0AAV2H8D0</accession>
<gene>
    <name evidence="2" type="ORF">GSLYS_00004139001</name>
</gene>
<organism evidence="2 3">
    <name type="scientific">Lymnaea stagnalis</name>
    <name type="common">Great pond snail</name>
    <name type="synonym">Helix stagnalis</name>
    <dbReference type="NCBI Taxonomy" id="6523"/>
    <lineage>
        <taxon>Eukaryota</taxon>
        <taxon>Metazoa</taxon>
        <taxon>Spiralia</taxon>
        <taxon>Lophotrochozoa</taxon>
        <taxon>Mollusca</taxon>
        <taxon>Gastropoda</taxon>
        <taxon>Heterobranchia</taxon>
        <taxon>Euthyneura</taxon>
        <taxon>Panpulmonata</taxon>
        <taxon>Hygrophila</taxon>
        <taxon>Lymnaeoidea</taxon>
        <taxon>Lymnaeidae</taxon>
        <taxon>Lymnaea</taxon>
    </lineage>
</organism>
<keyword evidence="1" id="KW-0812">Transmembrane</keyword>
<feature type="transmembrane region" description="Helical" evidence="1">
    <location>
        <begin position="42"/>
        <end position="65"/>
    </location>
</feature>
<comment type="caution">
    <text evidence="2">The sequence shown here is derived from an EMBL/GenBank/DDBJ whole genome shotgun (WGS) entry which is preliminary data.</text>
</comment>
<keyword evidence="1" id="KW-1133">Transmembrane helix</keyword>
<evidence type="ECO:0000256" key="1">
    <source>
        <dbReference type="SAM" id="Phobius"/>
    </source>
</evidence>
<sequence>MFVSATVVSAIQTLVCFGLACAILALILAILIIFLKKWMYILAAFMILSILSGVCTLVGVSLFHAHYSHLCPVSCSWVFALLGSFLVMSSAVVMGCAFKRGEIQFGDERIRLQMNFVVFSCVC</sequence>